<dbReference type="AlphaFoldDB" id="A0A9W9ZZZ0"/>
<gene>
    <name evidence="1" type="primary">DDX43</name>
    <name evidence="1" type="ORF">OS493_033431</name>
</gene>
<accession>A0A9W9ZZZ0</accession>
<dbReference type="GO" id="GO:0003724">
    <property type="term" value="F:RNA helicase activity"/>
    <property type="evidence" value="ECO:0007669"/>
    <property type="project" value="UniProtKB-EC"/>
</dbReference>
<dbReference type="GO" id="GO:0016787">
    <property type="term" value="F:hydrolase activity"/>
    <property type="evidence" value="ECO:0007669"/>
    <property type="project" value="UniProtKB-KW"/>
</dbReference>
<comment type="caution">
    <text evidence="1">The sequence shown here is derived from an EMBL/GenBank/DDBJ whole genome shotgun (WGS) entry which is preliminary data.</text>
</comment>
<name>A0A9W9ZZZ0_9CNID</name>
<protein>
    <submittedName>
        <fullName evidence="1">ATP-dependent RNA helicase ddx43</fullName>
        <ecNumber evidence="1">3.6.4.13</ecNumber>
    </submittedName>
</protein>
<keyword evidence="1" id="KW-0547">Nucleotide-binding</keyword>
<keyword evidence="2" id="KW-1185">Reference proteome</keyword>
<keyword evidence="1" id="KW-0067">ATP-binding</keyword>
<keyword evidence="1" id="KW-0378">Hydrolase</keyword>
<evidence type="ECO:0000313" key="2">
    <source>
        <dbReference type="Proteomes" id="UP001163046"/>
    </source>
</evidence>
<dbReference type="EMBL" id="MU825440">
    <property type="protein sequence ID" value="KAJ7389109.1"/>
    <property type="molecule type" value="Genomic_DNA"/>
</dbReference>
<sequence length="85" mass="10111">MQFCLQYPDLPPIKKVFYYEQPSVANMDEEEVEKFRFDNNKIMVENYGESVQDRHIPNPVRTFGEAYADYRKSPAFLSIILERTI</sequence>
<dbReference type="Proteomes" id="UP001163046">
    <property type="component" value="Unassembled WGS sequence"/>
</dbReference>
<reference evidence="1" key="1">
    <citation type="submission" date="2023-01" db="EMBL/GenBank/DDBJ databases">
        <title>Genome assembly of the deep-sea coral Lophelia pertusa.</title>
        <authorList>
            <person name="Herrera S."/>
            <person name="Cordes E."/>
        </authorList>
    </citation>
    <scope>NUCLEOTIDE SEQUENCE</scope>
    <source>
        <strain evidence="1">USNM1676648</strain>
        <tissue evidence="1">Polyp</tissue>
    </source>
</reference>
<proteinExistence type="predicted"/>
<organism evidence="1 2">
    <name type="scientific">Desmophyllum pertusum</name>
    <dbReference type="NCBI Taxonomy" id="174260"/>
    <lineage>
        <taxon>Eukaryota</taxon>
        <taxon>Metazoa</taxon>
        <taxon>Cnidaria</taxon>
        <taxon>Anthozoa</taxon>
        <taxon>Hexacorallia</taxon>
        <taxon>Scleractinia</taxon>
        <taxon>Caryophylliina</taxon>
        <taxon>Caryophylliidae</taxon>
        <taxon>Desmophyllum</taxon>
    </lineage>
</organism>
<dbReference type="EC" id="3.6.4.13" evidence="1"/>
<keyword evidence="1" id="KW-0347">Helicase</keyword>
<evidence type="ECO:0000313" key="1">
    <source>
        <dbReference type="EMBL" id="KAJ7389109.1"/>
    </source>
</evidence>